<evidence type="ECO:0000313" key="4">
    <source>
        <dbReference type="Proteomes" id="UP000510621"/>
    </source>
</evidence>
<feature type="compositionally biased region" description="Low complexity" evidence="1">
    <location>
        <begin position="20"/>
        <end position="31"/>
    </location>
</feature>
<sequence length="175" mass="18816">MGHGQGSCKEEKAGHPKSLPTSASAAPAPTADVKQEDAASQTIDRGIKQNLTLSASSLALISGSTVAPVLLVPGVGLLTISLARTLYKVWRQFSDERKVGVTVLDGVAFLMPMLLHMWAMAALTGSFISGAGWMARRTERRSREDLALLFSQQIRTAWVEHDGVMLEVACADLRR</sequence>
<dbReference type="KEGG" id="this:HZT40_07240"/>
<gene>
    <name evidence="3" type="ORF">HZT40_07240</name>
</gene>
<evidence type="ECO:0000256" key="1">
    <source>
        <dbReference type="SAM" id="MobiDB-lite"/>
    </source>
</evidence>
<keyword evidence="4" id="KW-1185">Reference proteome</keyword>
<protein>
    <submittedName>
        <fullName evidence="3">Uncharacterized protein</fullName>
    </submittedName>
</protein>
<feature type="region of interest" description="Disordered" evidence="1">
    <location>
        <begin position="1"/>
        <end position="39"/>
    </location>
</feature>
<evidence type="ECO:0000313" key="3">
    <source>
        <dbReference type="EMBL" id="QLQ31428.1"/>
    </source>
</evidence>
<feature type="transmembrane region" description="Helical" evidence="2">
    <location>
        <begin position="107"/>
        <end position="133"/>
    </location>
</feature>
<keyword evidence="2" id="KW-0812">Transmembrane</keyword>
<evidence type="ECO:0000256" key="2">
    <source>
        <dbReference type="SAM" id="Phobius"/>
    </source>
</evidence>
<feature type="transmembrane region" description="Helical" evidence="2">
    <location>
        <begin position="58"/>
        <end position="87"/>
    </location>
</feature>
<dbReference type="Proteomes" id="UP000510621">
    <property type="component" value="Chromosome"/>
</dbReference>
<organism evidence="3 4">
    <name type="scientific">Candidatus Thiothrix singaporensis</name>
    <dbReference type="NCBI Taxonomy" id="2799669"/>
    <lineage>
        <taxon>Bacteria</taxon>
        <taxon>Pseudomonadati</taxon>
        <taxon>Pseudomonadota</taxon>
        <taxon>Gammaproteobacteria</taxon>
        <taxon>Thiotrichales</taxon>
        <taxon>Thiotrichaceae</taxon>
        <taxon>Thiothrix</taxon>
    </lineage>
</organism>
<name>A0A7L6AQT4_9GAMM</name>
<dbReference type="EMBL" id="CP059265">
    <property type="protein sequence ID" value="QLQ31428.1"/>
    <property type="molecule type" value="Genomic_DNA"/>
</dbReference>
<keyword evidence="2" id="KW-1133">Transmembrane helix</keyword>
<accession>A0A7L6AQT4</accession>
<proteinExistence type="predicted"/>
<reference evidence="3" key="1">
    <citation type="submission" date="2020-06" db="EMBL/GenBank/DDBJ databases">
        <title>Analysis procedures for assessing recovery of high quality, complete, closed genomes from Nanopore long read metagenome sequencing.</title>
        <authorList>
            <person name="Bessarab I."/>
            <person name="Arumugam K."/>
            <person name="Haryono M."/>
            <person name="Liu X."/>
            <person name="Roy S."/>
            <person name="Zuniga-Montanez R.E."/>
            <person name="Qiu G."/>
            <person name="Drautz-Moses D.I."/>
            <person name="Law Y.Y."/>
            <person name="Wuertz S."/>
            <person name="Lauro F.M."/>
            <person name="Huson D.H."/>
            <person name="Williams R.B."/>
        </authorList>
    </citation>
    <scope>NUCLEOTIDE SEQUENCE [LARGE SCALE GENOMIC DNA]</scope>
    <source>
        <strain evidence="3">SSD2</strain>
    </source>
</reference>
<keyword evidence="2" id="KW-0472">Membrane</keyword>
<dbReference type="AlphaFoldDB" id="A0A7L6AQT4"/>